<evidence type="ECO:0000313" key="1">
    <source>
        <dbReference type="EMBL" id="MDN3202581.1"/>
    </source>
</evidence>
<evidence type="ECO:0000313" key="2">
    <source>
        <dbReference type="Proteomes" id="UP001171916"/>
    </source>
</evidence>
<dbReference type="SUPFAM" id="SSF47781">
    <property type="entry name" value="RuvA domain 2-like"/>
    <property type="match status" value="1"/>
</dbReference>
<dbReference type="Gene3D" id="1.10.150.280">
    <property type="entry name" value="AF1531-like domain"/>
    <property type="match status" value="1"/>
</dbReference>
<dbReference type="InterPro" id="IPR010994">
    <property type="entry name" value="RuvA_2-like"/>
</dbReference>
<sequence>MSYFLMVTSFAQEVPKKEIDLEDFIERVFPIQEQDLDYEAIYEVLFQLYQNPIDINEANAEILQATYLLKPYQIESILNYRQQFGPFLSLYELQAIPEIGLEDLLRLAPFLQLGKGKSENPKDFFSRIPDANQAYLLFRHRRTWERRRGFTPADTSSSGRVSSRYLGDPNEIYIRMRLQKTRDFSFGFTLEKDAGEQFVWDRSTNRIGFNFYSFHLAKYNLGKWKNITLGDFQAAFGQGLVFGAGFILGKGAETVSTVRRSSVGILPYTAALEFGFFRGLGATYQFNRDVKATIIASRVPRDGRLQNSLDSLLEESGSFSSINQSGLHRTNSEIATKNQLKETSLGVNLEYSRKSFSGGLNFLSVNFDRPWQPTPRPYNQFDFKGDQNQNASTYFNYNWKNFFAFGEAAISTSGGTGIVAGIIGSLRKEVSMSILYRNYDRDFHSFYSNAFSESTRPNNERGIYLGLELNPIKKWKLNLHYDFFKFPWLRFRAYAPSNGYEWLSRLTFRPGKTLTTFIQIRQEQKERNISDTGESQLGYQLAPLNRINGLWNLDKQLSTRLFIRSRIMWSKIKFNENESYGFLILQDIKLHMDRWRLTGRISLFDTDDYDARLYAFESNVLWTFSIPAFSGRGIRYYLLAQYQVHPRLTLYMRIARTSFSDRKEVSSGLQTIQGNNQTDTHFLVKYDLFK</sequence>
<accession>A0ABT7Y7T4</accession>
<reference evidence="1" key="1">
    <citation type="submission" date="2023-06" db="EMBL/GenBank/DDBJ databases">
        <title>Robiginitalea aurantiacus sp. nov. and Algoriphagus sediminis sp. nov., isolated from coastal sediment.</title>
        <authorList>
            <person name="Zhou Z.Y."/>
            <person name="An J."/>
            <person name="Jia Y.W."/>
            <person name="Du Z.J."/>
        </authorList>
    </citation>
    <scope>NUCLEOTIDE SEQUENCE</scope>
    <source>
        <strain evidence="1">C2-7</strain>
    </source>
</reference>
<dbReference type="Proteomes" id="UP001171916">
    <property type="component" value="Unassembled WGS sequence"/>
</dbReference>
<name>A0ABT7Y7T4_9BACT</name>
<comment type="caution">
    <text evidence="1">The sequence shown here is derived from an EMBL/GenBank/DDBJ whole genome shotgun (WGS) entry which is preliminary data.</text>
</comment>
<proteinExistence type="predicted"/>
<gene>
    <name evidence="1" type="ORF">QVH07_00410</name>
</gene>
<keyword evidence="2" id="KW-1185">Reference proteome</keyword>
<dbReference type="EMBL" id="JAUEPH010000001">
    <property type="protein sequence ID" value="MDN3202581.1"/>
    <property type="molecule type" value="Genomic_DNA"/>
</dbReference>
<dbReference type="Pfam" id="PF12836">
    <property type="entry name" value="HHH_3"/>
    <property type="match status" value="1"/>
</dbReference>
<organism evidence="1 2">
    <name type="scientific">Algoriphagus sediminis</name>
    <dbReference type="NCBI Taxonomy" id="3057113"/>
    <lineage>
        <taxon>Bacteria</taxon>
        <taxon>Pseudomonadati</taxon>
        <taxon>Bacteroidota</taxon>
        <taxon>Cytophagia</taxon>
        <taxon>Cytophagales</taxon>
        <taxon>Cyclobacteriaceae</taxon>
        <taxon>Algoriphagus</taxon>
    </lineage>
</organism>
<protein>
    <submittedName>
        <fullName evidence="1">Helix-hairpin-helix domain-containing protein</fullName>
    </submittedName>
</protein>
<dbReference type="RefSeq" id="WP_289998125.1">
    <property type="nucleotide sequence ID" value="NZ_JAUEPH010000001.1"/>
</dbReference>